<evidence type="ECO:0000313" key="2">
    <source>
        <dbReference type="Proteomes" id="UP000474802"/>
    </source>
</evidence>
<dbReference type="Gene3D" id="3.30.1330.60">
    <property type="entry name" value="OmpA-like domain"/>
    <property type="match status" value="1"/>
</dbReference>
<reference evidence="1 2" key="1">
    <citation type="submission" date="2020-02" db="EMBL/GenBank/DDBJ databases">
        <authorList>
            <person name="Khan S.A."/>
            <person name="Jeon C.O."/>
            <person name="Chun B.H."/>
        </authorList>
    </citation>
    <scope>NUCLEOTIDE SEQUENCE [LARGE SCALE GENOMIC DNA]</scope>
    <source>
        <strain evidence="1 2">H239</strain>
    </source>
</reference>
<protein>
    <recommendedName>
        <fullName evidence="3">OmpA-like domain-containing protein</fullName>
    </recommendedName>
</protein>
<organism evidence="1 2">
    <name type="scientific">Devosia aurantiaca</name>
    <dbReference type="NCBI Taxonomy" id="2714858"/>
    <lineage>
        <taxon>Bacteria</taxon>
        <taxon>Pseudomonadati</taxon>
        <taxon>Pseudomonadota</taxon>
        <taxon>Alphaproteobacteria</taxon>
        <taxon>Hyphomicrobiales</taxon>
        <taxon>Devosiaceae</taxon>
        <taxon>Devosia</taxon>
    </lineage>
</organism>
<keyword evidence="2" id="KW-1185">Reference proteome</keyword>
<comment type="caution">
    <text evidence="1">The sequence shown here is derived from an EMBL/GenBank/DDBJ whole genome shotgun (WGS) entry which is preliminary data.</text>
</comment>
<accession>A0A6M1SU22</accession>
<reference evidence="1 2" key="2">
    <citation type="submission" date="2020-03" db="EMBL/GenBank/DDBJ databases">
        <title>Devosia chinhatensis sp. nov., isolated from a hexachlorocyclohexane (HCH) dump site in India.</title>
        <authorList>
            <person name="Kumar M."/>
            <person name="Lal R."/>
        </authorList>
    </citation>
    <scope>NUCLEOTIDE SEQUENCE [LARGE SCALE GENOMIC DNA]</scope>
    <source>
        <strain evidence="1 2">H239</strain>
    </source>
</reference>
<dbReference type="EMBL" id="JAALFG010000001">
    <property type="protein sequence ID" value="NGP16451.1"/>
    <property type="molecule type" value="Genomic_DNA"/>
</dbReference>
<dbReference type="Proteomes" id="UP000474802">
    <property type="component" value="Unassembled WGS sequence"/>
</dbReference>
<proteinExistence type="predicted"/>
<dbReference type="AlphaFoldDB" id="A0A6M1SU22"/>
<dbReference type="SUPFAM" id="SSF103088">
    <property type="entry name" value="OmpA-like"/>
    <property type="match status" value="1"/>
</dbReference>
<name>A0A6M1SU22_9HYPH</name>
<evidence type="ECO:0008006" key="3">
    <source>
        <dbReference type="Google" id="ProtNLM"/>
    </source>
</evidence>
<dbReference type="RefSeq" id="WP_164532710.1">
    <property type="nucleotide sequence ID" value="NZ_JAALFG010000001.1"/>
</dbReference>
<gene>
    <name evidence="1" type="ORF">G5575_00975</name>
</gene>
<dbReference type="InterPro" id="IPR036737">
    <property type="entry name" value="OmpA-like_sf"/>
</dbReference>
<sequence>MLGANVGATALAAADFNIVADGTIIERDKSAGALVWSENETAVANAPPGSWQALTEQSAAAACSASADVTGFASDSTAADAGEALSPLVSAAAAYNCSVTITGYADVSGTELGNLRLTAARASAVLDDLLVAGARFPAANIVPTPGTDQFGAEAADNRLVRVQLWSPAPVAQPPAVVPDNPVSQLAGEAQGADLAHILVLGWRNDGTLYVRSSNTDPKEVLWLLEQAKARLIAGEPVLGPGH</sequence>
<evidence type="ECO:0000313" key="1">
    <source>
        <dbReference type="EMBL" id="NGP16451.1"/>
    </source>
</evidence>